<evidence type="ECO:0000313" key="2">
    <source>
        <dbReference type="EMBL" id="KAH0453018.1"/>
    </source>
</evidence>
<feature type="transmembrane region" description="Helical" evidence="1">
    <location>
        <begin position="262"/>
        <end position="282"/>
    </location>
</feature>
<dbReference type="Proteomes" id="UP000775213">
    <property type="component" value="Unassembled WGS sequence"/>
</dbReference>
<proteinExistence type="predicted"/>
<sequence>MYPSRPEIVVWSIVKTRVLVELDITKKLFDRVWLGPENFGNNQHVVMEDFPPFYAQCKCIGHLKGDCRPIPASILVIVNANANVSYDGNATGVLKISNNVATLMYVLSITAVVVNEDNCFLTVNDEDVGTGVISHTDKGVNEVLGANTCMVNLIASTITSPSSNVGDGVDVVVNSDVNSVPLEPGVSEAISPMGVLVSGMHVVSGDVGFGLNANWDAGEEIDMQGVDSREIYDLNVIQITEEGYFKKVVVWIIRVASFQVDVLMPAASFTRLVLLVFFLLAIPFA</sequence>
<keyword evidence="1" id="KW-0472">Membrane</keyword>
<accession>A0AAV7GCA9</accession>
<comment type="caution">
    <text evidence="2">The sequence shown here is derived from an EMBL/GenBank/DDBJ whole genome shotgun (WGS) entry which is preliminary data.</text>
</comment>
<keyword evidence="1" id="KW-1133">Transmembrane helix</keyword>
<organism evidence="2 3">
    <name type="scientific">Dendrobium chrysotoxum</name>
    <name type="common">Orchid</name>
    <dbReference type="NCBI Taxonomy" id="161865"/>
    <lineage>
        <taxon>Eukaryota</taxon>
        <taxon>Viridiplantae</taxon>
        <taxon>Streptophyta</taxon>
        <taxon>Embryophyta</taxon>
        <taxon>Tracheophyta</taxon>
        <taxon>Spermatophyta</taxon>
        <taxon>Magnoliopsida</taxon>
        <taxon>Liliopsida</taxon>
        <taxon>Asparagales</taxon>
        <taxon>Orchidaceae</taxon>
        <taxon>Epidendroideae</taxon>
        <taxon>Malaxideae</taxon>
        <taxon>Dendrobiinae</taxon>
        <taxon>Dendrobium</taxon>
    </lineage>
</organism>
<reference evidence="2 3" key="1">
    <citation type="journal article" date="2021" name="Hortic Res">
        <title>Chromosome-scale assembly of the Dendrobium chrysotoxum genome enhances the understanding of orchid evolution.</title>
        <authorList>
            <person name="Zhang Y."/>
            <person name="Zhang G.Q."/>
            <person name="Zhang D."/>
            <person name="Liu X.D."/>
            <person name="Xu X.Y."/>
            <person name="Sun W.H."/>
            <person name="Yu X."/>
            <person name="Zhu X."/>
            <person name="Wang Z.W."/>
            <person name="Zhao X."/>
            <person name="Zhong W.Y."/>
            <person name="Chen H."/>
            <person name="Yin W.L."/>
            <person name="Huang T."/>
            <person name="Niu S.C."/>
            <person name="Liu Z.J."/>
        </authorList>
    </citation>
    <scope>NUCLEOTIDE SEQUENCE [LARGE SCALE GENOMIC DNA]</scope>
    <source>
        <strain evidence="2">Lindl</strain>
    </source>
</reference>
<protein>
    <submittedName>
        <fullName evidence="2">Uncharacterized protein</fullName>
    </submittedName>
</protein>
<evidence type="ECO:0000313" key="3">
    <source>
        <dbReference type="Proteomes" id="UP000775213"/>
    </source>
</evidence>
<keyword evidence="1" id="KW-0812">Transmembrane</keyword>
<name>A0AAV7GCA9_DENCH</name>
<keyword evidence="3" id="KW-1185">Reference proteome</keyword>
<gene>
    <name evidence="2" type="ORF">IEQ34_017342</name>
</gene>
<evidence type="ECO:0000256" key="1">
    <source>
        <dbReference type="SAM" id="Phobius"/>
    </source>
</evidence>
<dbReference type="EMBL" id="JAGFBR010000016">
    <property type="protein sequence ID" value="KAH0453018.1"/>
    <property type="molecule type" value="Genomic_DNA"/>
</dbReference>
<dbReference type="AlphaFoldDB" id="A0AAV7GCA9"/>